<dbReference type="GO" id="GO:0003841">
    <property type="term" value="F:1-acylglycerol-3-phosphate O-acyltransferase activity"/>
    <property type="evidence" value="ECO:0007669"/>
    <property type="project" value="UniProtKB-EC"/>
</dbReference>
<evidence type="ECO:0000256" key="2">
    <source>
        <dbReference type="ARBA" id="ARBA00013211"/>
    </source>
</evidence>
<evidence type="ECO:0000313" key="7">
    <source>
        <dbReference type="EMBL" id="KAK9875126.1"/>
    </source>
</evidence>
<evidence type="ECO:0000256" key="1">
    <source>
        <dbReference type="ARBA" id="ARBA00004728"/>
    </source>
</evidence>
<comment type="caution">
    <text evidence="7">The sequence shown here is derived from an EMBL/GenBank/DDBJ whole genome shotgun (WGS) entry which is preliminary data.</text>
</comment>
<dbReference type="SMART" id="SM00563">
    <property type="entry name" value="PlsC"/>
    <property type="match status" value="1"/>
</dbReference>
<proteinExistence type="predicted"/>
<keyword evidence="5" id="KW-0472">Membrane</keyword>
<dbReference type="AlphaFoldDB" id="A0AAW1TU79"/>
<name>A0AAW1TU79_9CUCU</name>
<dbReference type="PANTHER" id="PTHR10434">
    <property type="entry name" value="1-ACYL-SN-GLYCEROL-3-PHOSPHATE ACYLTRANSFERASE"/>
    <property type="match status" value="1"/>
</dbReference>
<accession>A0AAW1TU79</accession>
<dbReference type="PANTHER" id="PTHR10434:SF11">
    <property type="entry name" value="1-ACYL-SN-GLYCEROL-3-PHOSPHATE ACYLTRANSFERASE"/>
    <property type="match status" value="1"/>
</dbReference>
<evidence type="ECO:0000256" key="5">
    <source>
        <dbReference type="SAM" id="Phobius"/>
    </source>
</evidence>
<evidence type="ECO:0000256" key="4">
    <source>
        <dbReference type="ARBA" id="ARBA00023315"/>
    </source>
</evidence>
<feature type="transmembrane region" description="Helical" evidence="5">
    <location>
        <begin position="6"/>
        <end position="23"/>
    </location>
</feature>
<dbReference type="GO" id="GO:0006654">
    <property type="term" value="P:phosphatidic acid biosynthetic process"/>
    <property type="evidence" value="ECO:0007669"/>
    <property type="project" value="TreeGrafter"/>
</dbReference>
<reference evidence="7 8" key="1">
    <citation type="submission" date="2023-03" db="EMBL/GenBank/DDBJ databases">
        <title>Genome insight into feeding habits of ladybird beetles.</title>
        <authorList>
            <person name="Li H.-S."/>
            <person name="Huang Y.-H."/>
            <person name="Pang H."/>
        </authorList>
    </citation>
    <scope>NUCLEOTIDE SEQUENCE [LARGE SCALE GENOMIC DNA]</scope>
    <source>
        <strain evidence="7">SYSU_2023b</strain>
        <tissue evidence="7">Whole body</tissue>
    </source>
</reference>
<evidence type="ECO:0000259" key="6">
    <source>
        <dbReference type="SMART" id="SM00563"/>
    </source>
</evidence>
<evidence type="ECO:0000256" key="3">
    <source>
        <dbReference type="ARBA" id="ARBA00022679"/>
    </source>
</evidence>
<keyword evidence="4" id="KW-0012">Acyltransferase</keyword>
<dbReference type="GO" id="GO:0005783">
    <property type="term" value="C:endoplasmic reticulum"/>
    <property type="evidence" value="ECO:0007669"/>
    <property type="project" value="TreeGrafter"/>
</dbReference>
<evidence type="ECO:0000313" key="8">
    <source>
        <dbReference type="Proteomes" id="UP001431783"/>
    </source>
</evidence>
<dbReference type="CDD" id="cd07989">
    <property type="entry name" value="LPLAT_AGPAT-like"/>
    <property type="match status" value="1"/>
</dbReference>
<keyword evidence="8" id="KW-1185">Reference proteome</keyword>
<dbReference type="EC" id="2.3.1.51" evidence="2"/>
<gene>
    <name evidence="7" type="ORF">WA026_005919</name>
</gene>
<sequence>MTIPYYTLIITAILGILCFLYSTNHVFRYYAKFSIYIFVCLVASLIVIPVAVCRGKGPSNTVLLSYICQTATSLLGIKFIIEGSEYFTKDETFIVIANHQSCLDVLGLFHVYPLLKRCIFIMKKEILYYIPFGPCLWLCGNVFIPRSKSQKSKDILNKTLSKIETEKMKLWIFPEGTRSMGIFLNSRKEVFIWPFQLNYPFYQ</sequence>
<dbReference type="InterPro" id="IPR002123">
    <property type="entry name" value="Plipid/glycerol_acylTrfase"/>
</dbReference>
<feature type="transmembrane region" description="Helical" evidence="5">
    <location>
        <begin position="126"/>
        <end position="144"/>
    </location>
</feature>
<feature type="domain" description="Phospholipid/glycerol acyltransferase" evidence="6">
    <location>
        <begin position="93"/>
        <end position="200"/>
    </location>
</feature>
<dbReference type="Proteomes" id="UP001431783">
    <property type="component" value="Unassembled WGS sequence"/>
</dbReference>
<feature type="transmembrane region" description="Helical" evidence="5">
    <location>
        <begin position="35"/>
        <end position="52"/>
    </location>
</feature>
<keyword evidence="5" id="KW-0812">Transmembrane</keyword>
<dbReference type="Pfam" id="PF01553">
    <property type="entry name" value="Acyltransferase"/>
    <property type="match status" value="1"/>
</dbReference>
<dbReference type="SUPFAM" id="SSF69593">
    <property type="entry name" value="Glycerol-3-phosphate (1)-acyltransferase"/>
    <property type="match status" value="1"/>
</dbReference>
<organism evidence="7 8">
    <name type="scientific">Henosepilachna vigintioctopunctata</name>
    <dbReference type="NCBI Taxonomy" id="420089"/>
    <lineage>
        <taxon>Eukaryota</taxon>
        <taxon>Metazoa</taxon>
        <taxon>Ecdysozoa</taxon>
        <taxon>Arthropoda</taxon>
        <taxon>Hexapoda</taxon>
        <taxon>Insecta</taxon>
        <taxon>Pterygota</taxon>
        <taxon>Neoptera</taxon>
        <taxon>Endopterygota</taxon>
        <taxon>Coleoptera</taxon>
        <taxon>Polyphaga</taxon>
        <taxon>Cucujiformia</taxon>
        <taxon>Coccinelloidea</taxon>
        <taxon>Coccinellidae</taxon>
        <taxon>Epilachninae</taxon>
        <taxon>Epilachnini</taxon>
        <taxon>Henosepilachna</taxon>
    </lineage>
</organism>
<keyword evidence="5" id="KW-1133">Transmembrane helix</keyword>
<protein>
    <recommendedName>
        <fullName evidence="2">1-acylglycerol-3-phosphate O-acyltransferase</fullName>
        <ecNumber evidence="2">2.3.1.51</ecNumber>
    </recommendedName>
</protein>
<dbReference type="EMBL" id="JARQZJ010000032">
    <property type="protein sequence ID" value="KAK9875126.1"/>
    <property type="molecule type" value="Genomic_DNA"/>
</dbReference>
<comment type="pathway">
    <text evidence="1">Phospholipid metabolism; CDP-diacylglycerol biosynthesis; CDP-diacylglycerol from sn-glycerol 3-phosphate: step 2/3.</text>
</comment>
<keyword evidence="3" id="KW-0808">Transferase</keyword>
<feature type="transmembrane region" description="Helical" evidence="5">
    <location>
        <begin position="64"/>
        <end position="81"/>
    </location>
</feature>